<comment type="subcellular location">
    <subcellularLocation>
        <location evidence="1">Nucleus</location>
    </subcellularLocation>
</comment>
<dbReference type="OrthoDB" id="2219495at2759"/>
<organism evidence="8 9">
    <name type="scientific">Plectosphaerella cucumerina</name>
    <dbReference type="NCBI Taxonomy" id="40658"/>
    <lineage>
        <taxon>Eukaryota</taxon>
        <taxon>Fungi</taxon>
        <taxon>Dikarya</taxon>
        <taxon>Ascomycota</taxon>
        <taxon>Pezizomycotina</taxon>
        <taxon>Sordariomycetes</taxon>
        <taxon>Hypocreomycetidae</taxon>
        <taxon>Glomerellales</taxon>
        <taxon>Plectosphaerellaceae</taxon>
        <taxon>Plectosphaerella</taxon>
    </lineage>
</organism>
<dbReference type="GO" id="GO:0008270">
    <property type="term" value="F:zinc ion binding"/>
    <property type="evidence" value="ECO:0007669"/>
    <property type="project" value="InterPro"/>
</dbReference>
<evidence type="ECO:0000256" key="4">
    <source>
        <dbReference type="ARBA" id="ARBA00023163"/>
    </source>
</evidence>
<proteinExistence type="predicted"/>
<feature type="region of interest" description="Disordered" evidence="6">
    <location>
        <begin position="50"/>
        <end position="108"/>
    </location>
</feature>
<keyword evidence="5" id="KW-0539">Nucleus</keyword>
<evidence type="ECO:0000259" key="7">
    <source>
        <dbReference type="PROSITE" id="PS50048"/>
    </source>
</evidence>
<dbReference type="Proteomes" id="UP000813385">
    <property type="component" value="Unassembled WGS sequence"/>
</dbReference>
<dbReference type="PROSITE" id="PS50048">
    <property type="entry name" value="ZN2_CY6_FUNGAL_2"/>
    <property type="match status" value="1"/>
</dbReference>
<dbReference type="GO" id="GO:0000981">
    <property type="term" value="F:DNA-binding transcription factor activity, RNA polymerase II-specific"/>
    <property type="evidence" value="ECO:0007669"/>
    <property type="project" value="InterPro"/>
</dbReference>
<evidence type="ECO:0000256" key="3">
    <source>
        <dbReference type="ARBA" id="ARBA00023015"/>
    </source>
</evidence>
<accession>A0A8K0X403</accession>
<keyword evidence="9" id="KW-1185">Reference proteome</keyword>
<dbReference type="AlphaFoldDB" id="A0A8K0X403"/>
<evidence type="ECO:0000313" key="9">
    <source>
        <dbReference type="Proteomes" id="UP000813385"/>
    </source>
</evidence>
<sequence length="635" mass="70877">MVQQTRTRARRSCEPCRRKKVKCTGERPTCSYCRRLSQTCSYLDVAGRATPDSTTGAASEDTDVTSKRQRIDTLPGSLAGGHEVSLSPSLQGGHPPNAPRDGSTWSFDRPDPPPDVLGFYAEVYKTSIYFQPLPILALDGLAARVGVFPRFLQSSFLALALLYSNHPYYAGAEAQVASFHAKSAQRTIDEVVAAGTVSLEVLQAFCFLSLYQVKAKQPQAWMTIGLASRLQAMSRLFSQDKTVHHSETDAHLRCYWSIFLLESAFAPQYTTLSQDPQSPGYPRSPPIPPSTPQNVDGTYRQGQPSSYEAVIPDMGINAYTLQMVAIWGEIAVYLHSISRGASESAWLATSTFTRLTVRLYEIDNQIHQRHLLRYSAFNSRPLHEVQRDAEYWRPWVLMQFLYHGSHALLHSPFIHLHALRRSSRAGQPGFFLQKVIDQAIFHSSWVVRLLEMSSAVGFEARDPLIGQIVATAATTLWILQFAKDGQVSLRSRGGMQKCLDFLQHVAEMWPHLSYQLDILRDLQTTADERHNSTADGVDITFMPSKLWQILDYSVAKLSAPAQGAQNLPPESNGNTSVTLHVATIFVHPLEEEPQVTIGVNQANDHDHVFGDLTLDNFLFDYFLTDYAQQSMGEPG</sequence>
<evidence type="ECO:0000256" key="5">
    <source>
        <dbReference type="ARBA" id="ARBA00023242"/>
    </source>
</evidence>
<reference evidence="8" key="1">
    <citation type="journal article" date="2021" name="Nat. Commun.">
        <title>Genetic determinants of endophytism in the Arabidopsis root mycobiome.</title>
        <authorList>
            <person name="Mesny F."/>
            <person name="Miyauchi S."/>
            <person name="Thiergart T."/>
            <person name="Pickel B."/>
            <person name="Atanasova L."/>
            <person name="Karlsson M."/>
            <person name="Huettel B."/>
            <person name="Barry K.W."/>
            <person name="Haridas S."/>
            <person name="Chen C."/>
            <person name="Bauer D."/>
            <person name="Andreopoulos W."/>
            <person name="Pangilinan J."/>
            <person name="LaButti K."/>
            <person name="Riley R."/>
            <person name="Lipzen A."/>
            <person name="Clum A."/>
            <person name="Drula E."/>
            <person name="Henrissat B."/>
            <person name="Kohler A."/>
            <person name="Grigoriev I.V."/>
            <person name="Martin F.M."/>
            <person name="Hacquard S."/>
        </authorList>
    </citation>
    <scope>NUCLEOTIDE SEQUENCE</scope>
    <source>
        <strain evidence="8">MPI-CAGE-AT-0016</strain>
    </source>
</reference>
<dbReference type="GO" id="GO:0005634">
    <property type="term" value="C:nucleus"/>
    <property type="evidence" value="ECO:0007669"/>
    <property type="project" value="UniProtKB-SubCell"/>
</dbReference>
<dbReference type="CDD" id="cd00067">
    <property type="entry name" value="GAL4"/>
    <property type="match status" value="1"/>
</dbReference>
<evidence type="ECO:0000256" key="1">
    <source>
        <dbReference type="ARBA" id="ARBA00004123"/>
    </source>
</evidence>
<evidence type="ECO:0000256" key="6">
    <source>
        <dbReference type="SAM" id="MobiDB-lite"/>
    </source>
</evidence>
<evidence type="ECO:0000313" key="8">
    <source>
        <dbReference type="EMBL" id="KAH7363251.1"/>
    </source>
</evidence>
<dbReference type="PANTHER" id="PTHR47338">
    <property type="entry name" value="ZN(II)2CYS6 TRANSCRIPTION FACTOR (EUROFUNG)-RELATED"/>
    <property type="match status" value="1"/>
</dbReference>
<dbReference type="SMART" id="SM00066">
    <property type="entry name" value="GAL4"/>
    <property type="match status" value="1"/>
</dbReference>
<comment type="caution">
    <text evidence="8">The sequence shown here is derived from an EMBL/GenBank/DDBJ whole genome shotgun (WGS) entry which is preliminary data.</text>
</comment>
<keyword evidence="4" id="KW-0804">Transcription</keyword>
<dbReference type="SUPFAM" id="SSF57701">
    <property type="entry name" value="Zn2/Cys6 DNA-binding domain"/>
    <property type="match status" value="1"/>
</dbReference>
<dbReference type="Pfam" id="PF00172">
    <property type="entry name" value="Zn_clus"/>
    <property type="match status" value="1"/>
</dbReference>
<name>A0A8K0X403_9PEZI</name>
<evidence type="ECO:0000256" key="2">
    <source>
        <dbReference type="ARBA" id="ARBA00022723"/>
    </source>
</evidence>
<dbReference type="InterPro" id="IPR001138">
    <property type="entry name" value="Zn2Cys6_DnaBD"/>
</dbReference>
<keyword evidence="2" id="KW-0479">Metal-binding</keyword>
<protein>
    <recommendedName>
        <fullName evidence="7">Zn(2)-C6 fungal-type domain-containing protein</fullName>
    </recommendedName>
</protein>
<keyword evidence="3" id="KW-0805">Transcription regulation</keyword>
<dbReference type="EMBL" id="JAGPXD010000003">
    <property type="protein sequence ID" value="KAH7363251.1"/>
    <property type="molecule type" value="Genomic_DNA"/>
</dbReference>
<feature type="region of interest" description="Disordered" evidence="6">
    <location>
        <begin position="272"/>
        <end position="302"/>
    </location>
</feature>
<feature type="compositionally biased region" description="Polar residues" evidence="6">
    <location>
        <begin position="293"/>
        <end position="302"/>
    </location>
</feature>
<feature type="domain" description="Zn(2)-C6 fungal-type" evidence="7">
    <location>
        <begin position="12"/>
        <end position="42"/>
    </location>
</feature>
<feature type="compositionally biased region" description="Pro residues" evidence="6">
    <location>
        <begin position="282"/>
        <end position="291"/>
    </location>
</feature>
<gene>
    <name evidence="8" type="ORF">B0T11DRAFT_282323</name>
</gene>
<dbReference type="Gene3D" id="4.10.240.10">
    <property type="entry name" value="Zn(2)-C6 fungal-type DNA-binding domain"/>
    <property type="match status" value="1"/>
</dbReference>
<dbReference type="CDD" id="cd12148">
    <property type="entry name" value="fungal_TF_MHR"/>
    <property type="match status" value="1"/>
</dbReference>
<dbReference type="PANTHER" id="PTHR47338:SF9">
    <property type="entry name" value="ZN(II)2CYS6 TRANSCRIPTION FACTOR (EUROFUNG)"/>
    <property type="match status" value="1"/>
</dbReference>
<dbReference type="InterPro" id="IPR036864">
    <property type="entry name" value="Zn2-C6_fun-type_DNA-bd_sf"/>
</dbReference>
<dbReference type="InterPro" id="IPR050815">
    <property type="entry name" value="TF_fung"/>
</dbReference>
<dbReference type="PROSITE" id="PS00463">
    <property type="entry name" value="ZN2_CY6_FUNGAL_1"/>
    <property type="match status" value="1"/>
</dbReference>